<feature type="region of interest" description="Disordered" evidence="1">
    <location>
        <begin position="404"/>
        <end position="431"/>
    </location>
</feature>
<dbReference type="AlphaFoldDB" id="A0A8H4NVE5"/>
<name>A0A8H4NVE5_9HYPO</name>
<proteinExistence type="predicted"/>
<sequence>MNPCAPTFIPIEPPEDGFSSGEDESTPSSMEARLSDQDVRSPRARPRGRTIPTIAIDPEGYESMFPALRTANQVDPLKIRSPKMRKNQRDKSRRFRVKGEQIRHSNPVSDKRLSIGHKYSQSSDDEEEEEHSGEPPLEYLKPTVYTPRRSLEFLKPTVYTPPTSSHNACGRPEARRDLRSTDTGAKARARTRSPRRAWRPPTPHPDGKPRGVRPRRTPTPSFQGVPPVGYPGPVVYPPPSYSHYVPAPPRQIMHYPIDYAPPMGPPVVSYSPVPWPIPSTPWLVPLPQPEVMINCPPDFDGLHEHMDWPSFEGDRLSLIQLTNGVAQEAPLRMTSVPVGKDRQLLSVVCDDDSTQEEIKQELRKAAERSKTTGFIPTRQVQGSQDSPCVVRGARVNSKEGVILQEQQKSQEKSQELVDPLQKAPKGPSSLRQFPQMFSSTVKQTLNLAGSESGSWSQSRRWTSFATKERQAFQKMMANLRYMSADQSPFVPQSPVELTAFKASLAESKTRKLDEEVKQHLAKTNANVYEGIVNKTEPMMRFLSGKKFEDRLSPVFAASNCFNRSRIKPPYAAEWPSLAELKEEGDKRSSRQGRCLPLPRLGIVASRFSKEISEACNSNGTIRSEKKAVQVASRYICPVASEEPSITPAVELKPHETPVVLATLLQEIDVVDDEVKKEKEEKD</sequence>
<accession>A0A8H4NVE5</accession>
<keyword evidence="3" id="KW-1185">Reference proteome</keyword>
<evidence type="ECO:0000313" key="3">
    <source>
        <dbReference type="Proteomes" id="UP000605986"/>
    </source>
</evidence>
<reference evidence="2" key="1">
    <citation type="submission" date="2020-01" db="EMBL/GenBank/DDBJ databases">
        <title>Identification and distribution of gene clusters putatively required for synthesis of sphingolipid metabolism inhibitors in phylogenetically diverse species of the filamentous fungus Fusarium.</title>
        <authorList>
            <person name="Kim H.-S."/>
            <person name="Busman M."/>
            <person name="Brown D.W."/>
            <person name="Divon H."/>
            <person name="Uhlig S."/>
            <person name="Proctor R.H."/>
        </authorList>
    </citation>
    <scope>NUCLEOTIDE SEQUENCE</scope>
    <source>
        <strain evidence="2">NRRL 53441</strain>
    </source>
</reference>
<dbReference type="Proteomes" id="UP000605986">
    <property type="component" value="Unassembled WGS sequence"/>
</dbReference>
<gene>
    <name evidence="2" type="ORF">F53441_7556</name>
</gene>
<feature type="compositionally biased region" description="Basic and acidic residues" evidence="1">
    <location>
        <begin position="97"/>
        <end position="113"/>
    </location>
</feature>
<protein>
    <submittedName>
        <fullName evidence="2">Uncharacterized protein</fullName>
    </submittedName>
</protein>
<feature type="region of interest" description="Disordered" evidence="1">
    <location>
        <begin position="1"/>
        <end position="226"/>
    </location>
</feature>
<dbReference type="OrthoDB" id="1703270at2759"/>
<feature type="compositionally biased region" description="Basic residues" evidence="1">
    <location>
        <begin position="80"/>
        <end position="96"/>
    </location>
</feature>
<evidence type="ECO:0000256" key="1">
    <source>
        <dbReference type="SAM" id="MobiDB-lite"/>
    </source>
</evidence>
<organism evidence="2 3">
    <name type="scientific">Fusarium austroafricanum</name>
    <dbReference type="NCBI Taxonomy" id="2364996"/>
    <lineage>
        <taxon>Eukaryota</taxon>
        <taxon>Fungi</taxon>
        <taxon>Dikarya</taxon>
        <taxon>Ascomycota</taxon>
        <taxon>Pezizomycotina</taxon>
        <taxon>Sordariomycetes</taxon>
        <taxon>Hypocreomycetidae</taxon>
        <taxon>Hypocreales</taxon>
        <taxon>Nectriaceae</taxon>
        <taxon>Fusarium</taxon>
        <taxon>Fusarium concolor species complex</taxon>
    </lineage>
</organism>
<feature type="compositionally biased region" description="Basic residues" evidence="1">
    <location>
        <begin position="187"/>
        <end position="198"/>
    </location>
</feature>
<comment type="caution">
    <text evidence="2">The sequence shown here is derived from an EMBL/GenBank/DDBJ whole genome shotgun (WGS) entry which is preliminary data.</text>
</comment>
<evidence type="ECO:0000313" key="2">
    <source>
        <dbReference type="EMBL" id="KAF4449160.1"/>
    </source>
</evidence>
<dbReference type="EMBL" id="JAADJG010000304">
    <property type="protein sequence ID" value="KAF4449160.1"/>
    <property type="molecule type" value="Genomic_DNA"/>
</dbReference>